<comment type="caution">
    <text evidence="3">The sequence shown here is derived from an EMBL/GenBank/DDBJ whole genome shotgun (WGS) entry which is preliminary data.</text>
</comment>
<feature type="region of interest" description="Disordered" evidence="1">
    <location>
        <begin position="27"/>
        <end position="68"/>
    </location>
</feature>
<dbReference type="RefSeq" id="WP_272085433.1">
    <property type="nucleotide sequence ID" value="NZ_JAQNDL010000001.1"/>
</dbReference>
<reference evidence="3 4" key="1">
    <citation type="submission" date="2022-11" db="EMBL/GenBank/DDBJ databases">
        <title>Minimal conservation of predation-associated metabolite biosynthetic gene clusters underscores biosynthetic potential of Myxococcota including descriptions for ten novel species: Archangium lansinium sp. nov., Myxococcus landrumus sp. nov., Nannocystis bai.</title>
        <authorList>
            <person name="Ahearne A."/>
            <person name="Stevens C."/>
            <person name="Dowd S."/>
        </authorList>
    </citation>
    <scope>NUCLEOTIDE SEQUENCE [LARGE SCALE GENOMIC DNA]</scope>
    <source>
        <strain evidence="3 4">BB15-2</strain>
    </source>
</reference>
<sequence>MRTRFRASTAFLLVAACIFACQDDSSGTPGTTTTMTSGPSSSPSGSDSAGSTTDGPNTSFGSGTETGGSNPHEICQRYLACIAEVSPGGLPEAQMGFGENGSCWQGSDAEAQLCIDACRSALEMYNELFPEEMTCAQCHADSECDTTAGEVCFLGNCAVTSCGDGVVDPTEMCDSQPSCDEDCQGPQQCNPLSNYPCPEFEVCYLDDQQPDLLDAHCSQEFSAAGLGQSCGFDVSRRCVDRMGCVPKDFDPTCIALGDDGCCQPLCDLGVPESCEMGRTCIAYQDYFGAFPPELGFLGVCVLS</sequence>
<evidence type="ECO:0000313" key="3">
    <source>
        <dbReference type="EMBL" id="MDC0716945.1"/>
    </source>
</evidence>
<feature type="signal peptide" evidence="2">
    <location>
        <begin position="1"/>
        <end position="22"/>
    </location>
</feature>
<accession>A0ABT5DUX4</accession>
<keyword evidence="2" id="KW-0732">Signal</keyword>
<organism evidence="3 4">
    <name type="scientific">Nannocystis bainbridge</name>
    <dbReference type="NCBI Taxonomy" id="2995303"/>
    <lineage>
        <taxon>Bacteria</taxon>
        <taxon>Pseudomonadati</taxon>
        <taxon>Myxococcota</taxon>
        <taxon>Polyangia</taxon>
        <taxon>Nannocystales</taxon>
        <taxon>Nannocystaceae</taxon>
        <taxon>Nannocystis</taxon>
    </lineage>
</organism>
<evidence type="ECO:0000313" key="4">
    <source>
        <dbReference type="Proteomes" id="UP001221686"/>
    </source>
</evidence>
<evidence type="ECO:0000256" key="1">
    <source>
        <dbReference type="SAM" id="MobiDB-lite"/>
    </source>
</evidence>
<gene>
    <name evidence="3" type="ORF">POL25_08585</name>
</gene>
<feature type="chain" id="PRO_5045328356" evidence="2">
    <location>
        <begin position="23"/>
        <end position="303"/>
    </location>
</feature>
<dbReference type="EMBL" id="JAQNDL010000001">
    <property type="protein sequence ID" value="MDC0716945.1"/>
    <property type="molecule type" value="Genomic_DNA"/>
</dbReference>
<evidence type="ECO:0000256" key="2">
    <source>
        <dbReference type="SAM" id="SignalP"/>
    </source>
</evidence>
<keyword evidence="4" id="KW-1185">Reference proteome</keyword>
<name>A0ABT5DUX4_9BACT</name>
<proteinExistence type="predicted"/>
<protein>
    <submittedName>
        <fullName evidence="3">Uncharacterized protein</fullName>
    </submittedName>
</protein>
<dbReference type="PROSITE" id="PS51257">
    <property type="entry name" value="PROKAR_LIPOPROTEIN"/>
    <property type="match status" value="1"/>
</dbReference>
<dbReference type="Proteomes" id="UP001221686">
    <property type="component" value="Unassembled WGS sequence"/>
</dbReference>